<feature type="transmembrane region" description="Helical" evidence="1">
    <location>
        <begin position="43"/>
        <end position="66"/>
    </location>
</feature>
<evidence type="ECO:0000256" key="1">
    <source>
        <dbReference type="SAM" id="Phobius"/>
    </source>
</evidence>
<organism evidence="2 3">
    <name type="scientific">Hasllibacter halocynthiae</name>
    <dbReference type="NCBI Taxonomy" id="595589"/>
    <lineage>
        <taxon>Bacteria</taxon>
        <taxon>Pseudomonadati</taxon>
        <taxon>Pseudomonadota</taxon>
        <taxon>Alphaproteobacteria</taxon>
        <taxon>Rhodobacterales</taxon>
        <taxon>Roseobacteraceae</taxon>
        <taxon>Hasllibacter</taxon>
    </lineage>
</organism>
<dbReference type="Proteomes" id="UP000238801">
    <property type="component" value="Unassembled WGS sequence"/>
</dbReference>
<keyword evidence="3" id="KW-1185">Reference proteome</keyword>
<gene>
    <name evidence="2" type="ORF">BCF33_2044</name>
</gene>
<protein>
    <submittedName>
        <fullName evidence="2">Uncharacterized protein</fullName>
    </submittedName>
</protein>
<proteinExistence type="predicted"/>
<accession>A0A2T0X2L6</accession>
<sequence length="138" mass="14789">MPEARHESRLDTWRAWIALGAGMTLTPTAVSGAAPLGGLVDPAVAVPTLLGAVAAALLLRPSGYVLDDRALRMRARGRRVEWPLEAIRRVDIGWGAGGREVHLVFCGGAVRRIPPRILPDTRVFADQLRARGIAVATL</sequence>
<reference evidence="2 3" key="1">
    <citation type="submission" date="2018-03" db="EMBL/GenBank/DDBJ databases">
        <title>Genomic Encyclopedia of Archaeal and Bacterial Type Strains, Phase II (KMG-II): from individual species to whole genera.</title>
        <authorList>
            <person name="Goeker M."/>
        </authorList>
    </citation>
    <scope>NUCLEOTIDE SEQUENCE [LARGE SCALE GENOMIC DNA]</scope>
    <source>
        <strain evidence="2 3">DSM 29318</strain>
    </source>
</reference>
<comment type="caution">
    <text evidence="2">The sequence shown here is derived from an EMBL/GenBank/DDBJ whole genome shotgun (WGS) entry which is preliminary data.</text>
</comment>
<name>A0A2T0X2L6_9RHOB</name>
<dbReference type="RefSeq" id="WP_106160791.1">
    <property type="nucleotide sequence ID" value="NZ_PVTT01000002.1"/>
</dbReference>
<evidence type="ECO:0000313" key="2">
    <source>
        <dbReference type="EMBL" id="PRY93178.1"/>
    </source>
</evidence>
<keyword evidence="1" id="KW-0472">Membrane</keyword>
<evidence type="ECO:0000313" key="3">
    <source>
        <dbReference type="Proteomes" id="UP000238801"/>
    </source>
</evidence>
<dbReference type="EMBL" id="PVTT01000002">
    <property type="protein sequence ID" value="PRY93178.1"/>
    <property type="molecule type" value="Genomic_DNA"/>
</dbReference>
<keyword evidence="1" id="KW-1133">Transmembrane helix</keyword>
<dbReference type="AlphaFoldDB" id="A0A2T0X2L6"/>
<keyword evidence="1" id="KW-0812">Transmembrane</keyword>